<gene>
    <name evidence="3" type="ORF">BST44_11240</name>
</gene>
<proteinExistence type="predicted"/>
<reference evidence="3 4" key="1">
    <citation type="submission" date="2017-02" db="EMBL/GenBank/DDBJ databases">
        <title>The new phylogeny of genus Mycobacterium.</title>
        <authorList>
            <person name="Tortoli E."/>
            <person name="Trovato A."/>
            <person name="Cirillo D.M."/>
        </authorList>
    </citation>
    <scope>NUCLEOTIDE SEQUENCE [LARGE SCALE GENOMIC DNA]</scope>
    <source>
        <strain evidence="3 4">DSM 43992</strain>
    </source>
</reference>
<evidence type="ECO:0000313" key="4">
    <source>
        <dbReference type="Proteomes" id="UP000192601"/>
    </source>
</evidence>
<feature type="region of interest" description="Disordered" evidence="1">
    <location>
        <begin position="125"/>
        <end position="183"/>
    </location>
</feature>
<dbReference type="OrthoDB" id="4750065at2"/>
<dbReference type="Proteomes" id="UP000192601">
    <property type="component" value="Unassembled WGS sequence"/>
</dbReference>
<feature type="domain" description="PE" evidence="2">
    <location>
        <begin position="18"/>
        <end position="90"/>
    </location>
</feature>
<accession>A0A1X0KHV7</accession>
<organism evidence="3 4">
    <name type="scientific">Mycobacterium scrofulaceum</name>
    <dbReference type="NCBI Taxonomy" id="1783"/>
    <lineage>
        <taxon>Bacteria</taxon>
        <taxon>Bacillati</taxon>
        <taxon>Actinomycetota</taxon>
        <taxon>Actinomycetes</taxon>
        <taxon>Mycobacteriales</taxon>
        <taxon>Mycobacteriaceae</taxon>
        <taxon>Mycobacterium</taxon>
    </lineage>
</organism>
<evidence type="ECO:0000259" key="2">
    <source>
        <dbReference type="Pfam" id="PF00934"/>
    </source>
</evidence>
<sequence length="245" mass="23261">MEPMTHDPAAGAIGLQVVEIATRGLASAATASAAVTALAPAGADMVSIQAVAAFAAEGAAMLALNTAAQEEVARTGVALTDIARMYAQVDGETAGTLDSAGGRIAGQTFVGPRGGGGLLRAEMVPGAGGSAPRTPPLANLVEGGPVAGPAPTVPTTSPTVPTTSPTVPTTSPTMPGPSPAMPAAASAASTLLGAGAAPLSSLGSLAQGASAGGASGPGLASSLTGQNDEPGRDDSPDQQPGQRLV</sequence>
<feature type="compositionally biased region" description="Low complexity" evidence="1">
    <location>
        <begin position="143"/>
        <end position="173"/>
    </location>
</feature>
<evidence type="ECO:0000256" key="1">
    <source>
        <dbReference type="SAM" id="MobiDB-lite"/>
    </source>
</evidence>
<dbReference type="AlphaFoldDB" id="A0A1X0KHV7"/>
<evidence type="ECO:0000313" key="3">
    <source>
        <dbReference type="EMBL" id="ORB74180.1"/>
    </source>
</evidence>
<dbReference type="Gene3D" id="1.10.287.850">
    <property type="entry name" value="HP0062-like domain"/>
    <property type="match status" value="1"/>
</dbReference>
<name>A0A1X0KHV7_MYCSC</name>
<keyword evidence="4" id="KW-1185">Reference proteome</keyword>
<dbReference type="Pfam" id="PF00934">
    <property type="entry name" value="PE"/>
    <property type="match status" value="1"/>
</dbReference>
<dbReference type="InterPro" id="IPR000084">
    <property type="entry name" value="PE-PGRS_N"/>
</dbReference>
<dbReference type="EMBL" id="MVIJ01000013">
    <property type="protein sequence ID" value="ORB74180.1"/>
    <property type="molecule type" value="Genomic_DNA"/>
</dbReference>
<feature type="region of interest" description="Disordered" evidence="1">
    <location>
        <begin position="202"/>
        <end position="245"/>
    </location>
</feature>
<comment type="caution">
    <text evidence="3">The sequence shown here is derived from an EMBL/GenBank/DDBJ whole genome shotgun (WGS) entry which is preliminary data.</text>
</comment>
<protein>
    <recommendedName>
        <fullName evidence="2">PE domain-containing protein</fullName>
    </recommendedName>
</protein>